<dbReference type="EMBL" id="CAKOAT010287266">
    <property type="protein sequence ID" value="CAH8360549.1"/>
    <property type="molecule type" value="Genomic_DNA"/>
</dbReference>
<protein>
    <submittedName>
        <fullName evidence="2">Uncharacterized protein</fullName>
    </submittedName>
</protein>
<organism evidence="2 3">
    <name type="scientific">Eruca vesicaria subsp. sativa</name>
    <name type="common">Garden rocket</name>
    <name type="synonym">Eruca sativa</name>
    <dbReference type="NCBI Taxonomy" id="29727"/>
    <lineage>
        <taxon>Eukaryota</taxon>
        <taxon>Viridiplantae</taxon>
        <taxon>Streptophyta</taxon>
        <taxon>Embryophyta</taxon>
        <taxon>Tracheophyta</taxon>
        <taxon>Spermatophyta</taxon>
        <taxon>Magnoliopsida</taxon>
        <taxon>eudicotyledons</taxon>
        <taxon>Gunneridae</taxon>
        <taxon>Pentapetalae</taxon>
        <taxon>rosids</taxon>
        <taxon>malvids</taxon>
        <taxon>Brassicales</taxon>
        <taxon>Brassicaceae</taxon>
        <taxon>Brassiceae</taxon>
        <taxon>Eruca</taxon>
    </lineage>
</organism>
<evidence type="ECO:0000313" key="3">
    <source>
        <dbReference type="Proteomes" id="UP001642260"/>
    </source>
</evidence>
<sequence length="177" mass="19329">VAWFECIATVDDVVHGSPWYYIGCGVFHTKAIKGPTTLMYLTKLSVYDNNDHASFVLLGDAGLVLIGKQASELVESYVEIITDLSIILSRKFILKVSNYNLTGKTQSLTVTKVLTPKAQASEGDLGENVVAPAAEETLHMGKHEDGPSIGHKEYGDESVKRSSEMAEIAERKRPRCG</sequence>
<accession>A0ABC8KMU7</accession>
<proteinExistence type="predicted"/>
<dbReference type="AlphaFoldDB" id="A0ABC8KMU7"/>
<comment type="caution">
    <text evidence="2">The sequence shown here is derived from an EMBL/GenBank/DDBJ whole genome shotgun (WGS) entry which is preliminary data.</text>
</comment>
<dbReference type="Gene3D" id="2.40.50.140">
    <property type="entry name" value="Nucleic acid-binding proteins"/>
    <property type="match status" value="1"/>
</dbReference>
<dbReference type="SUPFAM" id="SSF50249">
    <property type="entry name" value="Nucleic acid-binding proteins"/>
    <property type="match status" value="1"/>
</dbReference>
<gene>
    <name evidence="2" type="ORF">ERUC_LOCUS26305</name>
</gene>
<feature type="compositionally biased region" description="Basic and acidic residues" evidence="1">
    <location>
        <begin position="138"/>
        <end position="171"/>
    </location>
</feature>
<dbReference type="Proteomes" id="UP001642260">
    <property type="component" value="Unassembled WGS sequence"/>
</dbReference>
<name>A0ABC8KMU7_ERUVS</name>
<keyword evidence="3" id="KW-1185">Reference proteome</keyword>
<dbReference type="InterPro" id="IPR012340">
    <property type="entry name" value="NA-bd_OB-fold"/>
</dbReference>
<reference evidence="2 3" key="1">
    <citation type="submission" date="2022-03" db="EMBL/GenBank/DDBJ databases">
        <authorList>
            <person name="Macdonald S."/>
            <person name="Ahmed S."/>
            <person name="Newling K."/>
        </authorList>
    </citation>
    <scope>NUCLEOTIDE SEQUENCE [LARGE SCALE GENOMIC DNA]</scope>
</reference>
<evidence type="ECO:0000313" key="2">
    <source>
        <dbReference type="EMBL" id="CAH8360549.1"/>
    </source>
</evidence>
<feature type="region of interest" description="Disordered" evidence="1">
    <location>
        <begin position="138"/>
        <end position="177"/>
    </location>
</feature>
<feature type="non-terminal residue" evidence="2">
    <location>
        <position position="1"/>
    </location>
</feature>
<evidence type="ECO:0000256" key="1">
    <source>
        <dbReference type="SAM" id="MobiDB-lite"/>
    </source>
</evidence>